<evidence type="ECO:0000313" key="2">
    <source>
        <dbReference type="Proteomes" id="UP001607302"/>
    </source>
</evidence>
<gene>
    <name evidence="1" type="ORF">V1478_003557</name>
</gene>
<reference evidence="1 2" key="1">
    <citation type="journal article" date="2024" name="Ann. Entomol. Soc. Am.">
        <title>Genomic analyses of the southern and eastern yellowjacket wasps (Hymenoptera: Vespidae) reveal evolutionary signatures of social life.</title>
        <authorList>
            <person name="Catto M.A."/>
            <person name="Caine P.B."/>
            <person name="Orr S.E."/>
            <person name="Hunt B.G."/>
            <person name="Goodisman M.A.D."/>
        </authorList>
    </citation>
    <scope>NUCLEOTIDE SEQUENCE [LARGE SCALE GENOMIC DNA]</scope>
    <source>
        <strain evidence="1">233</strain>
        <tissue evidence="1">Head and thorax</tissue>
    </source>
</reference>
<proteinExistence type="predicted"/>
<protein>
    <submittedName>
        <fullName evidence="1">Uncharacterized protein</fullName>
    </submittedName>
</protein>
<accession>A0ABD2BMP6</accession>
<comment type="caution">
    <text evidence="1">The sequence shown here is derived from an EMBL/GenBank/DDBJ whole genome shotgun (WGS) entry which is preliminary data.</text>
</comment>
<organism evidence="1 2">
    <name type="scientific">Vespula squamosa</name>
    <name type="common">Southern yellow jacket</name>
    <name type="synonym">Wasp</name>
    <dbReference type="NCBI Taxonomy" id="30214"/>
    <lineage>
        <taxon>Eukaryota</taxon>
        <taxon>Metazoa</taxon>
        <taxon>Ecdysozoa</taxon>
        <taxon>Arthropoda</taxon>
        <taxon>Hexapoda</taxon>
        <taxon>Insecta</taxon>
        <taxon>Pterygota</taxon>
        <taxon>Neoptera</taxon>
        <taxon>Endopterygota</taxon>
        <taxon>Hymenoptera</taxon>
        <taxon>Apocrita</taxon>
        <taxon>Aculeata</taxon>
        <taxon>Vespoidea</taxon>
        <taxon>Vespidae</taxon>
        <taxon>Vespinae</taxon>
        <taxon>Vespula</taxon>
    </lineage>
</organism>
<dbReference type="EMBL" id="JAUDFV010000074">
    <property type="protein sequence ID" value="KAL2733859.1"/>
    <property type="molecule type" value="Genomic_DNA"/>
</dbReference>
<keyword evidence="2" id="KW-1185">Reference proteome</keyword>
<sequence length="130" mass="14105">MGKRKPAGWIEASKEMGRELGATGALSTDCEGAGGGRGDVVEEKVKEETKRVGSWRVAGRSERDYEFGAYRSEPSHMSFASPGYVNESRITIKGSSMDNGNPFIAFFLIVSSDVCSVQSCRANNFHSKSQ</sequence>
<dbReference type="Proteomes" id="UP001607302">
    <property type="component" value="Unassembled WGS sequence"/>
</dbReference>
<name>A0ABD2BMP6_VESSQ</name>
<evidence type="ECO:0000313" key="1">
    <source>
        <dbReference type="EMBL" id="KAL2733859.1"/>
    </source>
</evidence>
<dbReference type="AlphaFoldDB" id="A0ABD2BMP6"/>